<evidence type="ECO:0000313" key="2">
    <source>
        <dbReference type="Proteomes" id="UP000595437"/>
    </source>
</evidence>
<protein>
    <submittedName>
        <fullName evidence="1">LOC100568673</fullName>
    </submittedName>
</protein>
<dbReference type="Proteomes" id="UP000595437">
    <property type="component" value="Chromosome 8"/>
</dbReference>
<proteinExistence type="predicted"/>
<feature type="non-terminal residue" evidence="1">
    <location>
        <position position="1"/>
    </location>
</feature>
<name>A0A7T8HKV1_CALRO</name>
<dbReference type="AlphaFoldDB" id="A0A7T8HKV1"/>
<accession>A0A7T8HKV1</accession>
<evidence type="ECO:0000313" key="1">
    <source>
        <dbReference type="EMBL" id="QQP51631.1"/>
    </source>
</evidence>
<gene>
    <name evidence="1" type="ORF">FKW44_013052</name>
</gene>
<dbReference type="EMBL" id="CP045897">
    <property type="protein sequence ID" value="QQP51631.1"/>
    <property type="molecule type" value="Genomic_DNA"/>
</dbReference>
<reference evidence="2" key="1">
    <citation type="submission" date="2021-01" db="EMBL/GenBank/DDBJ databases">
        <title>Caligus Genome Assembly.</title>
        <authorList>
            <person name="Gallardo-Escarate C."/>
        </authorList>
    </citation>
    <scope>NUCLEOTIDE SEQUENCE [LARGE SCALE GENOMIC DNA]</scope>
</reference>
<organism evidence="1 2">
    <name type="scientific">Caligus rogercresseyi</name>
    <name type="common">Sea louse</name>
    <dbReference type="NCBI Taxonomy" id="217165"/>
    <lineage>
        <taxon>Eukaryota</taxon>
        <taxon>Metazoa</taxon>
        <taxon>Ecdysozoa</taxon>
        <taxon>Arthropoda</taxon>
        <taxon>Crustacea</taxon>
        <taxon>Multicrustacea</taxon>
        <taxon>Hexanauplia</taxon>
        <taxon>Copepoda</taxon>
        <taxon>Siphonostomatoida</taxon>
        <taxon>Caligidae</taxon>
        <taxon>Caligus</taxon>
    </lineage>
</organism>
<sequence length="58" mass="5520">SYYGLAENAFGSNPGGNGGAAGIAGSCPAANPLSEAECAGTDSQTRIAPTLAYAALTA</sequence>
<feature type="non-terminal residue" evidence="1">
    <location>
        <position position="58"/>
    </location>
</feature>
<keyword evidence="2" id="KW-1185">Reference proteome</keyword>